<name>A0A518GU38_9PLAN</name>
<evidence type="ECO:0000313" key="3">
    <source>
        <dbReference type="Proteomes" id="UP000315349"/>
    </source>
</evidence>
<evidence type="ECO:0000259" key="1">
    <source>
        <dbReference type="PROSITE" id="PS50914"/>
    </source>
</evidence>
<keyword evidence="3" id="KW-1185">Reference proteome</keyword>
<dbReference type="Gene3D" id="3.30.1340.30">
    <property type="match status" value="3"/>
</dbReference>
<reference evidence="2 3" key="1">
    <citation type="submission" date="2019-02" db="EMBL/GenBank/DDBJ databases">
        <title>Deep-cultivation of Planctomycetes and their phenomic and genomic characterization uncovers novel biology.</title>
        <authorList>
            <person name="Wiegand S."/>
            <person name="Jogler M."/>
            <person name="Boedeker C."/>
            <person name="Pinto D."/>
            <person name="Vollmers J."/>
            <person name="Rivas-Marin E."/>
            <person name="Kohn T."/>
            <person name="Peeters S.H."/>
            <person name="Heuer A."/>
            <person name="Rast P."/>
            <person name="Oberbeckmann S."/>
            <person name="Bunk B."/>
            <person name="Jeske O."/>
            <person name="Meyerdierks A."/>
            <person name="Storesund J.E."/>
            <person name="Kallscheuer N."/>
            <person name="Luecker S."/>
            <person name="Lage O.M."/>
            <person name="Pohl T."/>
            <person name="Merkel B.J."/>
            <person name="Hornburger P."/>
            <person name="Mueller R.-W."/>
            <person name="Bruemmer F."/>
            <person name="Labrenz M."/>
            <person name="Spormann A.M."/>
            <person name="Op den Camp H."/>
            <person name="Overmann J."/>
            <person name="Amann R."/>
            <person name="Jetten M.S.M."/>
            <person name="Mascher T."/>
            <person name="Medema M.H."/>
            <person name="Devos D.P."/>
            <person name="Kaster A.-K."/>
            <person name="Ovreas L."/>
            <person name="Rohde M."/>
            <person name="Galperin M.Y."/>
            <person name="Jogler C."/>
        </authorList>
    </citation>
    <scope>NUCLEOTIDE SEQUENCE [LARGE SCALE GENOMIC DNA]</scope>
    <source>
        <strain evidence="2 3">Spb1</strain>
    </source>
</reference>
<accession>A0A518GU38</accession>
<dbReference type="InterPro" id="IPR007055">
    <property type="entry name" value="BON_dom"/>
</dbReference>
<feature type="domain" description="BON" evidence="1">
    <location>
        <begin position="78"/>
        <end position="145"/>
    </location>
</feature>
<dbReference type="PANTHER" id="PTHR34606">
    <property type="entry name" value="BON DOMAIN-CONTAINING PROTEIN"/>
    <property type="match status" value="1"/>
</dbReference>
<dbReference type="SMART" id="SM00749">
    <property type="entry name" value="BON"/>
    <property type="match status" value="2"/>
</dbReference>
<evidence type="ECO:0000313" key="2">
    <source>
        <dbReference type="EMBL" id="QDV32101.1"/>
    </source>
</evidence>
<organism evidence="2 3">
    <name type="scientific">Planctopirus ephydatiae</name>
    <dbReference type="NCBI Taxonomy" id="2528019"/>
    <lineage>
        <taxon>Bacteria</taxon>
        <taxon>Pseudomonadati</taxon>
        <taxon>Planctomycetota</taxon>
        <taxon>Planctomycetia</taxon>
        <taxon>Planctomycetales</taxon>
        <taxon>Planctomycetaceae</taxon>
        <taxon>Planctopirus</taxon>
    </lineage>
</organism>
<dbReference type="KEGG" id="peh:Spb1_40490"/>
<dbReference type="AlphaFoldDB" id="A0A518GU38"/>
<feature type="domain" description="BON" evidence="1">
    <location>
        <begin position="148"/>
        <end position="216"/>
    </location>
</feature>
<dbReference type="OrthoDB" id="870892at2"/>
<sequence>MKTDMQLKTDVLEELRWEPSITSNDIVVAINQGVVTLSGTVPHYIEKSAAERAVQRVQGVKAIVEKMEVHLIGDTNRQDPEIAQAVVDSLRWHVWVPGDVQATVENGWVTLKGNVKWGYQRDAAKTAIAFLTGVRGVTDNIMLKPSVTANGIKDEIQKALQRDAQIDSDNIRVTADGGKVTLSGSASSWHEREEAGFAAWNAPGVTSVENNLAVSF</sequence>
<protein>
    <submittedName>
        <fullName evidence="2">Periplasmic protein</fullName>
    </submittedName>
</protein>
<dbReference type="Pfam" id="PF04972">
    <property type="entry name" value="BON"/>
    <property type="match status" value="3"/>
</dbReference>
<dbReference type="InterPro" id="IPR014004">
    <property type="entry name" value="Transpt-assoc_nodulatn_dom_bac"/>
</dbReference>
<gene>
    <name evidence="2" type="ORF">Spb1_40490</name>
</gene>
<dbReference type="Proteomes" id="UP000315349">
    <property type="component" value="Chromosome"/>
</dbReference>
<dbReference type="PROSITE" id="PS50914">
    <property type="entry name" value="BON"/>
    <property type="match status" value="3"/>
</dbReference>
<proteinExistence type="predicted"/>
<dbReference type="RefSeq" id="WP_145304073.1">
    <property type="nucleotide sequence ID" value="NZ_CP036299.1"/>
</dbReference>
<dbReference type="EMBL" id="CP036299">
    <property type="protein sequence ID" value="QDV32101.1"/>
    <property type="molecule type" value="Genomic_DNA"/>
</dbReference>
<dbReference type="InterPro" id="IPR051686">
    <property type="entry name" value="Lipoprotein_DolP"/>
</dbReference>
<dbReference type="PANTHER" id="PTHR34606:SF15">
    <property type="entry name" value="BON DOMAIN-CONTAINING PROTEIN"/>
    <property type="match status" value="1"/>
</dbReference>
<feature type="domain" description="BON" evidence="1">
    <location>
        <begin position="3"/>
        <end position="71"/>
    </location>
</feature>